<dbReference type="AlphaFoldDB" id="A0A850SRK4"/>
<name>A0A850SRK4_9BACT</name>
<protein>
    <submittedName>
        <fullName evidence="1">YdgA family protein</fullName>
    </submittedName>
</protein>
<evidence type="ECO:0000313" key="1">
    <source>
        <dbReference type="EMBL" id="NWH04064.1"/>
    </source>
</evidence>
<sequence>MKKLLISLICLAVVCAVGLPIANGIVMERTIKSTIEEHNSQAGKTGTGFRMKLLEYDRDLFSSRIKWCIENPNGFPGSETAQLVLVDQGTHGFFSVTSQTTLEENPWYMQWVNTRLNGKDPLSIQNRFSLTGATGSTIHMNAFSIKEKEKMVHVHALNLDVSTGNGFETLDTKGRWEGLSQGSELLMGPVTFTSELEQLTDIIWAGKNTFSLERLKIDDGKSDPVDFSGLTVNFDASASEDKKSITMTTDFHLDRIELGGKPLTDWTATFKLKQMDTASVEQFMRLYSNVMTQAGQRLEITGGNPGDFQNILKNEMARNTPQLMSVLNGLLKKSLGMEITDLDIELPEGEVAGSLDLSLKKDLDPSNIFVFAMQPDMMFSFFDLDAQLSLPYAFAGGIPNLTEPLLPGMVTGLFVIKGDLLSFDMHIREEKLFLNGHQVVLNQ</sequence>
<keyword evidence="2" id="KW-1185">Reference proteome</keyword>
<dbReference type="Proteomes" id="UP000553343">
    <property type="component" value="Unassembled WGS sequence"/>
</dbReference>
<comment type="caution">
    <text evidence="1">The sequence shown here is derived from an EMBL/GenBank/DDBJ whole genome shotgun (WGS) entry which is preliminary data.</text>
</comment>
<reference evidence="1 2" key="1">
    <citation type="submission" date="2020-06" db="EMBL/GenBank/DDBJ databases">
        <title>High-quality draft genome of sulfate reducer Desulfobacter latus type strain AcrS2 isolated from marine sediment.</title>
        <authorList>
            <person name="Hoppe M."/>
            <person name="Larsen C.K."/>
            <person name="Marshall I.P.G."/>
            <person name="Schramm A."/>
            <person name="Marietou A.G."/>
        </authorList>
    </citation>
    <scope>NUCLEOTIDE SEQUENCE [LARGE SCALE GENOMIC DNA]</scope>
    <source>
        <strain evidence="1 2">AcRS2</strain>
    </source>
</reference>
<dbReference type="Pfam" id="PF06097">
    <property type="entry name" value="DUF945"/>
    <property type="match status" value="1"/>
</dbReference>
<dbReference type="InterPro" id="IPR010352">
    <property type="entry name" value="DUF945"/>
</dbReference>
<dbReference type="RefSeq" id="WP_178365515.1">
    <property type="nucleotide sequence ID" value="NZ_JACADJ010000007.1"/>
</dbReference>
<dbReference type="EMBL" id="JACADJ010000007">
    <property type="protein sequence ID" value="NWH04064.1"/>
    <property type="molecule type" value="Genomic_DNA"/>
</dbReference>
<organism evidence="1 2">
    <name type="scientific">Desulfobacter latus</name>
    <dbReference type="NCBI Taxonomy" id="2292"/>
    <lineage>
        <taxon>Bacteria</taxon>
        <taxon>Pseudomonadati</taxon>
        <taxon>Thermodesulfobacteriota</taxon>
        <taxon>Desulfobacteria</taxon>
        <taxon>Desulfobacterales</taxon>
        <taxon>Desulfobacteraceae</taxon>
        <taxon>Desulfobacter</taxon>
    </lineage>
</organism>
<gene>
    <name evidence="1" type="ORF">HXW94_03505</name>
</gene>
<evidence type="ECO:0000313" key="2">
    <source>
        <dbReference type="Proteomes" id="UP000553343"/>
    </source>
</evidence>
<accession>A0A850SRK4</accession>
<proteinExistence type="predicted"/>